<gene>
    <name evidence="1" type="ORF">RE474_11440</name>
</gene>
<keyword evidence="2" id="KW-1185">Reference proteome</keyword>
<dbReference type="EMBL" id="CP133592">
    <property type="protein sequence ID" value="WMW24686.1"/>
    <property type="molecule type" value="Genomic_DNA"/>
</dbReference>
<dbReference type="GeneID" id="84233339"/>
<name>A0AA51YIM5_9EURY</name>
<evidence type="ECO:0000313" key="1">
    <source>
        <dbReference type="EMBL" id="WMW24686.1"/>
    </source>
</evidence>
<dbReference type="KEGG" id="mseb:RE474_11440"/>
<dbReference type="AlphaFoldDB" id="A0AA51YIM5"/>
<accession>A0AA51YIM5</accession>
<protein>
    <submittedName>
        <fullName evidence="1">Uncharacterized protein</fullName>
    </submittedName>
</protein>
<organism evidence="1 2">
    <name type="scientific">Methanolobus sediminis</name>
    <dbReference type="NCBI Taxonomy" id="3072978"/>
    <lineage>
        <taxon>Archaea</taxon>
        <taxon>Methanobacteriati</taxon>
        <taxon>Methanobacteriota</taxon>
        <taxon>Stenosarchaea group</taxon>
        <taxon>Methanomicrobia</taxon>
        <taxon>Methanosarcinales</taxon>
        <taxon>Methanosarcinaceae</taxon>
        <taxon>Methanolobus</taxon>
    </lineage>
</organism>
<sequence length="145" mass="17128">MKATGVYHKHNYLKYQIFDEMINNHFPRYASPNEIAEMIGLEPEKVRDGLKRYLRYGYVGRRRGKCPIMHKTMWKYRVTMLGIETYIKLHGLYVQGRELNLRKRERGKVPQKIDSYTGLTRAGYERMISEGNDMDNISVDCAEIC</sequence>
<evidence type="ECO:0000313" key="2">
    <source>
        <dbReference type="Proteomes" id="UP001182908"/>
    </source>
</evidence>
<dbReference type="RefSeq" id="WP_309310495.1">
    <property type="nucleotide sequence ID" value="NZ_CP133592.1"/>
</dbReference>
<proteinExistence type="predicted"/>
<reference evidence="1 2" key="1">
    <citation type="submission" date="2023-08" db="EMBL/GenBank/DDBJ databases">
        <title>Methanolobus mangrovi sp. nov. and Methanolobus sediminis sp. nov, two novel methylotrophic methanogens isolated from mangrove sediments in China.</title>
        <authorList>
            <person name="Zhou J."/>
        </authorList>
    </citation>
    <scope>NUCLEOTIDE SEQUENCE [LARGE SCALE GENOMIC DNA]</scope>
    <source>
        <strain evidence="1 2">FTZ6</strain>
    </source>
</reference>
<dbReference type="Proteomes" id="UP001182908">
    <property type="component" value="Chromosome"/>
</dbReference>